<gene>
    <name evidence="1" type="ORF">B0H15DRAFT_376077</name>
</gene>
<proteinExistence type="predicted"/>
<keyword evidence="2" id="KW-1185">Reference proteome</keyword>
<reference evidence="1" key="1">
    <citation type="submission" date="2023-03" db="EMBL/GenBank/DDBJ databases">
        <title>Massive genome expansion in bonnet fungi (Mycena s.s.) driven by repeated elements and novel gene families across ecological guilds.</title>
        <authorList>
            <consortium name="Lawrence Berkeley National Laboratory"/>
            <person name="Harder C.B."/>
            <person name="Miyauchi S."/>
            <person name="Viragh M."/>
            <person name="Kuo A."/>
            <person name="Thoen E."/>
            <person name="Andreopoulos B."/>
            <person name="Lu D."/>
            <person name="Skrede I."/>
            <person name="Drula E."/>
            <person name="Henrissat B."/>
            <person name="Morin E."/>
            <person name="Kohler A."/>
            <person name="Barry K."/>
            <person name="LaButti K."/>
            <person name="Morin E."/>
            <person name="Salamov A."/>
            <person name="Lipzen A."/>
            <person name="Mereny Z."/>
            <person name="Hegedus B."/>
            <person name="Baldrian P."/>
            <person name="Stursova M."/>
            <person name="Weitz H."/>
            <person name="Taylor A."/>
            <person name="Grigoriev I.V."/>
            <person name="Nagy L.G."/>
            <person name="Martin F."/>
            <person name="Kauserud H."/>
        </authorList>
    </citation>
    <scope>NUCLEOTIDE SEQUENCE</scope>
    <source>
        <strain evidence="1">CBHHK173m</strain>
    </source>
</reference>
<comment type="caution">
    <text evidence="1">The sequence shown here is derived from an EMBL/GenBank/DDBJ whole genome shotgun (WGS) entry which is preliminary data.</text>
</comment>
<protein>
    <submittedName>
        <fullName evidence="1">Uncharacterized protein</fullName>
    </submittedName>
</protein>
<organism evidence="1 2">
    <name type="scientific">Mycena belliarum</name>
    <dbReference type="NCBI Taxonomy" id="1033014"/>
    <lineage>
        <taxon>Eukaryota</taxon>
        <taxon>Fungi</taxon>
        <taxon>Dikarya</taxon>
        <taxon>Basidiomycota</taxon>
        <taxon>Agaricomycotina</taxon>
        <taxon>Agaricomycetes</taxon>
        <taxon>Agaricomycetidae</taxon>
        <taxon>Agaricales</taxon>
        <taxon>Marasmiineae</taxon>
        <taxon>Mycenaceae</taxon>
        <taxon>Mycena</taxon>
    </lineage>
</organism>
<name>A0AAD6U0E6_9AGAR</name>
<evidence type="ECO:0000313" key="2">
    <source>
        <dbReference type="Proteomes" id="UP001222325"/>
    </source>
</evidence>
<sequence>MRPPHRGLFPHVYRMEITAQASLACAVLTLITSRPCMCKFEILIDRYTGCGHRQWLHYTGRKVDCDWTNCRTSPQHMHGKTKNCACPSYVEDIEITRTTHETVCSSCVANRPKERL</sequence>
<dbReference type="AlphaFoldDB" id="A0AAD6U0E6"/>
<dbReference type="Proteomes" id="UP001222325">
    <property type="component" value="Unassembled WGS sequence"/>
</dbReference>
<accession>A0AAD6U0E6</accession>
<dbReference type="EMBL" id="JARJCN010000034">
    <property type="protein sequence ID" value="KAJ7085439.1"/>
    <property type="molecule type" value="Genomic_DNA"/>
</dbReference>
<evidence type="ECO:0000313" key="1">
    <source>
        <dbReference type="EMBL" id="KAJ7085439.1"/>
    </source>
</evidence>